<reference evidence="7" key="1">
    <citation type="journal article" date="2020" name="J. Eukaryot. Microbiol.">
        <title>De novo Sequencing, Assembly and Annotation of the Transcriptome for the Free-Living Testate Amoeba Arcella intermedia.</title>
        <authorList>
            <person name="Ribeiro G.M."/>
            <person name="Porfirio-Sousa A.L."/>
            <person name="Maurer-Alcala X.X."/>
            <person name="Katz L.A."/>
            <person name="Lahr D.J.G."/>
        </authorList>
    </citation>
    <scope>NUCLEOTIDE SEQUENCE</scope>
</reference>
<dbReference type="GO" id="GO:0006011">
    <property type="term" value="P:UDP-alpha-D-glucose metabolic process"/>
    <property type="evidence" value="ECO:0007669"/>
    <property type="project" value="InterPro"/>
</dbReference>
<feature type="binding site" evidence="6">
    <location>
        <position position="153"/>
    </location>
    <ligand>
        <name>UTP</name>
        <dbReference type="ChEBI" id="CHEBI:46398"/>
    </ligand>
</feature>
<proteinExistence type="inferred from homology"/>
<evidence type="ECO:0000256" key="2">
    <source>
        <dbReference type="ARBA" id="ARBA00012415"/>
    </source>
</evidence>
<evidence type="ECO:0000256" key="3">
    <source>
        <dbReference type="ARBA" id="ARBA00022679"/>
    </source>
</evidence>
<feature type="binding site" evidence="6">
    <location>
        <position position="323"/>
    </location>
    <ligand>
        <name>UTP</name>
        <dbReference type="ChEBI" id="CHEBI:46398"/>
    </ligand>
</feature>
<evidence type="ECO:0000256" key="1">
    <source>
        <dbReference type="ARBA" id="ARBA00010401"/>
    </source>
</evidence>
<accession>A0A6B2L365</accession>
<dbReference type="GO" id="GO:0003983">
    <property type="term" value="F:UTP:glucose-1-phosphate uridylyltransferase activity"/>
    <property type="evidence" value="ECO:0007669"/>
    <property type="project" value="UniProtKB-EC"/>
</dbReference>
<dbReference type="SUPFAM" id="SSF53448">
    <property type="entry name" value="Nucleotide-diphospho-sugar transferases"/>
    <property type="match status" value="1"/>
</dbReference>
<evidence type="ECO:0000256" key="6">
    <source>
        <dbReference type="PIRSR" id="PIRSR000806-2"/>
    </source>
</evidence>
<evidence type="ECO:0000256" key="4">
    <source>
        <dbReference type="ARBA" id="ARBA00022695"/>
    </source>
</evidence>
<dbReference type="InterPro" id="IPR002618">
    <property type="entry name" value="UDPGP_fam"/>
</dbReference>
<dbReference type="FunFam" id="3.90.550.10:FF:000002">
    <property type="entry name" value="UTP--glucose-1-phosphate uridylyltransferase"/>
    <property type="match status" value="1"/>
</dbReference>
<keyword evidence="4" id="KW-0548">Nucleotidyltransferase</keyword>
<dbReference type="Gene3D" id="2.160.10.10">
    <property type="entry name" value="Hexapeptide repeat proteins"/>
    <property type="match status" value="1"/>
</dbReference>
<feature type="binding site" evidence="6">
    <location>
        <position position="184"/>
    </location>
    <ligand>
        <name>UTP</name>
        <dbReference type="ChEBI" id="CHEBI:46398"/>
    </ligand>
</feature>
<dbReference type="InterPro" id="IPR029044">
    <property type="entry name" value="Nucleotide-diphossugar_trans"/>
</dbReference>
<feature type="binding site" evidence="6">
    <location>
        <position position="61"/>
    </location>
    <ligand>
        <name>UTP</name>
        <dbReference type="ChEBI" id="CHEBI:46398"/>
    </ligand>
</feature>
<feature type="binding site" evidence="5">
    <location>
        <position position="154"/>
    </location>
    <ligand>
        <name>substrate</name>
    </ligand>
</feature>
<organism evidence="7">
    <name type="scientific">Arcella intermedia</name>
    <dbReference type="NCBI Taxonomy" id="1963864"/>
    <lineage>
        <taxon>Eukaryota</taxon>
        <taxon>Amoebozoa</taxon>
        <taxon>Tubulinea</taxon>
        <taxon>Elardia</taxon>
        <taxon>Arcellinida</taxon>
        <taxon>Sphaerothecina</taxon>
        <taxon>Arcellidae</taxon>
        <taxon>Arcella</taxon>
    </lineage>
</organism>
<dbReference type="Gene3D" id="3.90.550.10">
    <property type="entry name" value="Spore Coat Polysaccharide Biosynthesis Protein SpsA, Chain A"/>
    <property type="match status" value="1"/>
</dbReference>
<dbReference type="AlphaFoldDB" id="A0A6B2L365"/>
<comment type="similarity">
    <text evidence="1">Belongs to the UDPGP type 1 family.</text>
</comment>
<keyword evidence="3" id="KW-0808">Transferase</keyword>
<dbReference type="EMBL" id="GIBP01002386">
    <property type="protein sequence ID" value="NDV31355.1"/>
    <property type="molecule type" value="Transcribed_RNA"/>
</dbReference>
<dbReference type="PIRSF" id="PIRSF000806">
    <property type="entry name" value="UDPGP"/>
    <property type="match status" value="1"/>
</dbReference>
<name>A0A6B2L365_9EUKA</name>
<evidence type="ECO:0000313" key="7">
    <source>
        <dbReference type="EMBL" id="NDV31355.1"/>
    </source>
</evidence>
<sequence>MDTKQSTVRWDAIEPPDAGLIKPMATLSHCSDDEAKELAKKLAVLKLNGGLGTSMGCVGPKSAIEVRSGETFLDLTVKQIQHLNKTTGGDVPLVLMNSFNTHEDTAKLLEKYNLGGVNFLTFNQSKFPRIVKDSLLPFPKSTTGDIEEWYPPGHGDIYHAIYNSGVLDTLIGQGKEFLFVSNVDNLGGTVQFDILKHMKESEAEYIMEVTDKTRADIKGGTLIKYFGQIKLLEVAQVPKQHVPEFQSIKKFKIFNTNNLWINLKAIKRVIEENLLKNIDIIANPKVVRGTSVIQLETAAGAAIEFFRKAHGINVPRNRFLPVKSTSDLFIIQSDLYATQHGSLIMNPNRPFPSVPIVKLGLKFKNVSDYQSRLGGKVNIIELDQLTISGDVTLGRDVVLKGTVIIVANDGCRIDIPNGSVLEDKVVTGNLRVLDH</sequence>
<dbReference type="Pfam" id="PF01704">
    <property type="entry name" value="UDPGP"/>
    <property type="match status" value="1"/>
</dbReference>
<feature type="binding site" evidence="6">
    <location>
        <position position="124"/>
    </location>
    <ligand>
        <name>UTP</name>
        <dbReference type="ChEBI" id="CHEBI:46398"/>
    </ligand>
</feature>
<protein>
    <recommendedName>
        <fullName evidence="2">UTP--glucose-1-phosphate uridylyltransferase</fullName>
        <ecNumber evidence="2">2.7.7.9</ecNumber>
    </recommendedName>
</protein>
<dbReference type="InterPro" id="IPR016267">
    <property type="entry name" value="UDPGP_trans"/>
</dbReference>
<evidence type="ECO:0000256" key="5">
    <source>
        <dbReference type="PIRSR" id="PIRSR000806-1"/>
    </source>
</evidence>
<dbReference type="EC" id="2.7.7.9" evidence="2"/>
<dbReference type="PANTHER" id="PTHR43511">
    <property type="match status" value="1"/>
</dbReference>
<dbReference type="FunFam" id="2.160.10.10:FF:000001">
    <property type="entry name" value="UTP--glucose-1-phosphate uridylyltransferase"/>
    <property type="match status" value="1"/>
</dbReference>
<dbReference type="CDD" id="cd00897">
    <property type="entry name" value="UGPase_euk"/>
    <property type="match status" value="1"/>
</dbReference>